<feature type="transmembrane region" description="Helical" evidence="6">
    <location>
        <begin position="121"/>
        <end position="140"/>
    </location>
</feature>
<accession>A0A7M5U5X8</accession>
<dbReference type="OrthoDB" id="446368at2759"/>
<dbReference type="InterPro" id="IPR024989">
    <property type="entry name" value="MFS_assoc_dom"/>
</dbReference>
<dbReference type="InterPro" id="IPR051717">
    <property type="entry name" value="MFS_MFSD6"/>
</dbReference>
<proteinExistence type="inferred from homology"/>
<evidence type="ECO:0000313" key="9">
    <source>
        <dbReference type="Proteomes" id="UP000594262"/>
    </source>
</evidence>
<feature type="transmembrane region" description="Helical" evidence="6">
    <location>
        <begin position="448"/>
        <end position="465"/>
    </location>
</feature>
<dbReference type="InterPro" id="IPR036259">
    <property type="entry name" value="MFS_trans_sf"/>
</dbReference>
<protein>
    <recommendedName>
        <fullName evidence="7">Major facilitator superfamily associated domain-containing protein</fullName>
    </recommendedName>
</protein>
<organism evidence="8 9">
    <name type="scientific">Clytia hemisphaerica</name>
    <dbReference type="NCBI Taxonomy" id="252671"/>
    <lineage>
        <taxon>Eukaryota</taxon>
        <taxon>Metazoa</taxon>
        <taxon>Cnidaria</taxon>
        <taxon>Hydrozoa</taxon>
        <taxon>Hydroidolina</taxon>
        <taxon>Leptothecata</taxon>
        <taxon>Obeliida</taxon>
        <taxon>Clytiidae</taxon>
        <taxon>Clytia</taxon>
    </lineage>
</organism>
<comment type="similarity">
    <text evidence="2">Belongs to the major facilitator superfamily. MFSD6 family.</text>
</comment>
<reference evidence="8" key="1">
    <citation type="submission" date="2021-01" db="UniProtKB">
        <authorList>
            <consortium name="EnsemblMetazoa"/>
        </authorList>
    </citation>
    <scope>IDENTIFICATION</scope>
</reference>
<feature type="transmembrane region" description="Helical" evidence="6">
    <location>
        <begin position="219"/>
        <end position="243"/>
    </location>
</feature>
<evidence type="ECO:0000256" key="1">
    <source>
        <dbReference type="ARBA" id="ARBA00004141"/>
    </source>
</evidence>
<evidence type="ECO:0000259" key="7">
    <source>
        <dbReference type="Pfam" id="PF12832"/>
    </source>
</evidence>
<feature type="domain" description="Major facilitator superfamily associated" evidence="7">
    <location>
        <begin position="60"/>
        <end position="539"/>
    </location>
</feature>
<dbReference type="Proteomes" id="UP000594262">
    <property type="component" value="Unplaced"/>
</dbReference>
<feature type="transmembrane region" description="Helical" evidence="6">
    <location>
        <begin position="91"/>
        <end position="109"/>
    </location>
</feature>
<feature type="transmembrane region" description="Helical" evidence="6">
    <location>
        <begin position="381"/>
        <end position="403"/>
    </location>
</feature>
<keyword evidence="3 6" id="KW-0812">Transmembrane</keyword>
<evidence type="ECO:0000256" key="6">
    <source>
        <dbReference type="SAM" id="Phobius"/>
    </source>
</evidence>
<evidence type="ECO:0000256" key="5">
    <source>
        <dbReference type="ARBA" id="ARBA00023136"/>
    </source>
</evidence>
<dbReference type="PANTHER" id="PTHR16172">
    <property type="entry name" value="MAJOR FACILITATOR SUPERFAMILY DOMAIN-CONTAINING PROTEIN 6-LIKE"/>
    <property type="match status" value="1"/>
</dbReference>
<dbReference type="EnsemblMetazoa" id="CLYHEMT006698.1">
    <property type="protein sequence ID" value="CLYHEMP006698.1"/>
    <property type="gene ID" value="CLYHEMG006698"/>
</dbReference>
<keyword evidence="4 6" id="KW-1133">Transmembrane helix</keyword>
<feature type="transmembrane region" description="Helical" evidence="6">
    <location>
        <begin position="506"/>
        <end position="530"/>
    </location>
</feature>
<dbReference type="PANTHER" id="PTHR16172:SF41">
    <property type="entry name" value="MAJOR FACILITATOR SUPERFAMILY DOMAIN-CONTAINING PROTEIN 6-LIKE"/>
    <property type="match status" value="1"/>
</dbReference>
<dbReference type="SUPFAM" id="SSF103473">
    <property type="entry name" value="MFS general substrate transporter"/>
    <property type="match status" value="1"/>
</dbReference>
<feature type="transmembrane region" description="Helical" evidence="6">
    <location>
        <begin position="415"/>
        <end position="436"/>
    </location>
</feature>
<evidence type="ECO:0000313" key="8">
    <source>
        <dbReference type="EnsemblMetazoa" id="CLYHEMP006698.1"/>
    </source>
</evidence>
<dbReference type="Pfam" id="PF12832">
    <property type="entry name" value="MFS_1_like"/>
    <property type="match status" value="1"/>
</dbReference>
<feature type="transmembrane region" description="Helical" evidence="6">
    <location>
        <begin position="536"/>
        <end position="558"/>
    </location>
</feature>
<feature type="transmembrane region" description="Helical" evidence="6">
    <location>
        <begin position="287"/>
        <end position="314"/>
    </location>
</feature>
<evidence type="ECO:0000256" key="3">
    <source>
        <dbReference type="ARBA" id="ARBA00022692"/>
    </source>
</evidence>
<dbReference type="Gene3D" id="1.20.1250.20">
    <property type="entry name" value="MFS general substrate transporter like domains"/>
    <property type="match status" value="2"/>
</dbReference>
<dbReference type="GeneID" id="136800924"/>
<keyword evidence="9" id="KW-1185">Reference proteome</keyword>
<dbReference type="AlphaFoldDB" id="A0A7M5U5X8"/>
<keyword evidence="5 6" id="KW-0472">Membrane</keyword>
<comment type="subcellular location">
    <subcellularLocation>
        <location evidence="1">Membrane</location>
        <topology evidence="1">Multi-pass membrane protein</topology>
    </subcellularLocation>
</comment>
<evidence type="ECO:0000256" key="2">
    <source>
        <dbReference type="ARBA" id="ARBA00005241"/>
    </source>
</evidence>
<sequence length="582" mass="64841">MVETKAERNCSFSTCGENSNDTDTIISGQPHAERLVKEEDQEVSTKYKWYNVNTEFLPAKICYFTDSAKKLTYLPNLILFLTSLGLSKSEAGVILGFSTLGTILGGPFWGMLADKWKSHRLIIFIIAFASCFTMCCQPFVALHVANQPTANSCKSVVAKTTNSTVFHHNHTDQFSKVNNVTVSILDQNLTNLLKTPSKTLTNGNNDETTNNHDSRYGKLFFVFLFLAFATSFTDNSIAAFIDTGTVRKIQLSKGRKVIYGRQRTLSPAGAIIGNISSNLFIQYFPQASISCFTGMFLCYAVFSIATLVSLIYLYGDLNFNEDLKNNSKDDNESENEHIFKHAEKDDDNAVTEDVFEKIGLNNVTNSRSSFRRTLIRTISRVDIIFLYLTALVFGISASSMLSFHYLLLKDLNADSIYYSLITMAGAVGGTLGFFYTNKVIRALKTWKTLILCSVLQVGCLLTYGLSNAPWILIAVRPFFGFAFCTILTTCLSYLKDHCPVDVITTTVSICLILFYGVGPGIGLTIGGRIYENYNGKTLFCSMSVLVSFWTLVIFGYIMMSSKRSGELKVEDDEKVMFKKNNA</sequence>
<evidence type="ECO:0000256" key="4">
    <source>
        <dbReference type="ARBA" id="ARBA00022989"/>
    </source>
</evidence>
<dbReference type="GO" id="GO:0016020">
    <property type="term" value="C:membrane"/>
    <property type="evidence" value="ECO:0007669"/>
    <property type="project" value="UniProtKB-SubCell"/>
</dbReference>
<name>A0A7M5U5X8_9CNID</name>
<dbReference type="RefSeq" id="XP_066913636.1">
    <property type="nucleotide sequence ID" value="XM_067057535.1"/>
</dbReference>